<dbReference type="GO" id="GO:0009234">
    <property type="term" value="P:menaquinone biosynthetic process"/>
    <property type="evidence" value="ECO:0007669"/>
    <property type="project" value="TreeGrafter"/>
</dbReference>
<keyword evidence="3" id="KW-1185">Reference proteome</keyword>
<dbReference type="HOGENOM" id="CLU_009834_7_7_11"/>
<dbReference type="OrthoDB" id="9777711at2"/>
<evidence type="ECO:0000313" key="3">
    <source>
        <dbReference type="Proteomes" id="UP000003963"/>
    </source>
</evidence>
<evidence type="ECO:0000256" key="1">
    <source>
        <dbReference type="ARBA" id="ARBA00005254"/>
    </source>
</evidence>
<dbReference type="PANTHER" id="PTHR43113">
    <property type="entry name" value="NUCLEOSIDE-DIPHOSPHATE-SUGAR EPIMERASE"/>
    <property type="match status" value="1"/>
</dbReference>
<dbReference type="InterPro" id="IPR029045">
    <property type="entry name" value="ClpP/crotonase-like_dom_sf"/>
</dbReference>
<comment type="similarity">
    <text evidence="1">Belongs to the enoyl-CoA hydratase/isomerase family.</text>
</comment>
<dbReference type="STRING" id="457427.SSOG_07751"/>
<gene>
    <name evidence="2" type="ORF">SSOG_07751</name>
</gene>
<organism evidence="2 3">
    <name type="scientific">Streptomyces himastatinicus ATCC 53653</name>
    <dbReference type="NCBI Taxonomy" id="457427"/>
    <lineage>
        <taxon>Bacteria</taxon>
        <taxon>Bacillati</taxon>
        <taxon>Actinomycetota</taxon>
        <taxon>Actinomycetes</taxon>
        <taxon>Kitasatosporales</taxon>
        <taxon>Streptomycetaceae</taxon>
        <taxon>Streptomyces</taxon>
        <taxon>Streptomyces violaceusniger group</taxon>
    </lineage>
</organism>
<dbReference type="Gene3D" id="1.10.12.10">
    <property type="entry name" value="Lyase 2-enoyl-coa Hydratase, Chain A, domain 2"/>
    <property type="match status" value="1"/>
</dbReference>
<dbReference type="InterPro" id="IPR014748">
    <property type="entry name" value="Enoyl-CoA_hydra_C"/>
</dbReference>
<reference evidence="2 3" key="1">
    <citation type="submission" date="2009-02" db="EMBL/GenBank/DDBJ databases">
        <title>Annotation of Streptomyces hygroscopicus strain ATCC 53653.</title>
        <authorList>
            <consortium name="The Broad Institute Genome Sequencing Platform"/>
            <consortium name="Broad Institute Microbial Sequencing Center"/>
            <person name="Fischbach M."/>
            <person name="Godfrey P."/>
            <person name="Ward D."/>
            <person name="Young S."/>
            <person name="Zeng Q."/>
            <person name="Koehrsen M."/>
            <person name="Alvarado L."/>
            <person name="Berlin A.M."/>
            <person name="Bochicchio J."/>
            <person name="Borenstein D."/>
            <person name="Chapman S.B."/>
            <person name="Chen Z."/>
            <person name="Engels R."/>
            <person name="Freedman E."/>
            <person name="Gellesch M."/>
            <person name="Goldberg J."/>
            <person name="Griggs A."/>
            <person name="Gujja S."/>
            <person name="Heilman E.R."/>
            <person name="Heiman D.I."/>
            <person name="Hepburn T.A."/>
            <person name="Howarth C."/>
            <person name="Jen D."/>
            <person name="Larson L."/>
            <person name="Lewis B."/>
            <person name="Mehta T."/>
            <person name="Park D."/>
            <person name="Pearson M."/>
            <person name="Richards J."/>
            <person name="Roberts A."/>
            <person name="Saif S."/>
            <person name="Shea T.D."/>
            <person name="Shenoy N."/>
            <person name="Sisk P."/>
            <person name="Stolte C."/>
            <person name="Sykes S.N."/>
            <person name="Thomson T."/>
            <person name="Walk T."/>
            <person name="White J."/>
            <person name="Yandava C."/>
            <person name="Straight P."/>
            <person name="Clardy J."/>
            <person name="Hung D."/>
            <person name="Kolter R."/>
            <person name="Mekalanos J."/>
            <person name="Walker S."/>
            <person name="Walsh C.T."/>
            <person name="Wieland-Brown L.C."/>
            <person name="Haas B."/>
            <person name="Nusbaum C."/>
            <person name="Birren B."/>
        </authorList>
    </citation>
    <scope>NUCLEOTIDE SEQUENCE [LARGE SCALE GENOMIC DNA]</scope>
    <source>
        <strain evidence="2 3">ATCC 53653</strain>
    </source>
</reference>
<dbReference type="Pfam" id="PF00378">
    <property type="entry name" value="ECH_1"/>
    <property type="match status" value="1"/>
</dbReference>
<sequence length="262" mass="27345">MTGRPGNSGDVLVERRGDATWITLNRPDRRNAYDPAMAEAVAAALDGASRSRAVVITGVPGSFCAGGALTGLSRPDVTAMRGLYRASLRLFDAVRNCPRPVIAAVGGAAAGGGNELVVACDLAIAAESATFGQTGPRVGSSPVTGATNVMGVQIGEKRAKEMAMLCRRYSAAQALELGLVNAVVPDAELEPTVESWIAELAQLSPRYLEITKISSNVWWNAARDSFSSGLGMLVQSIGSPDMAEGAQAFLDKRRPRFPGPDA</sequence>
<dbReference type="PANTHER" id="PTHR43113:SF1">
    <property type="entry name" value="1,4-DIHYDROXY-2-NAPHTHOYL-COA SYNTHASE, PEROXISOMAL"/>
    <property type="match status" value="1"/>
</dbReference>
<dbReference type="Gene3D" id="3.90.226.10">
    <property type="entry name" value="2-enoyl-CoA Hydratase, Chain A, domain 1"/>
    <property type="match status" value="1"/>
</dbReference>
<dbReference type="RefSeq" id="WP_009719835.1">
    <property type="nucleotide sequence ID" value="NZ_GG657754.1"/>
</dbReference>
<dbReference type="InterPro" id="IPR001753">
    <property type="entry name" value="Enoyl-CoA_hydra/iso"/>
</dbReference>
<dbReference type="Proteomes" id="UP000003963">
    <property type="component" value="Unassembled WGS sequence"/>
</dbReference>
<dbReference type="CDD" id="cd06558">
    <property type="entry name" value="crotonase-like"/>
    <property type="match status" value="1"/>
</dbReference>
<name>D9WP64_9ACTN</name>
<accession>D9WP64</accession>
<evidence type="ECO:0000313" key="2">
    <source>
        <dbReference type="EMBL" id="EFL28037.1"/>
    </source>
</evidence>
<dbReference type="EMBL" id="GG657754">
    <property type="protein sequence ID" value="EFL28037.1"/>
    <property type="molecule type" value="Genomic_DNA"/>
</dbReference>
<proteinExistence type="inferred from homology"/>
<protein>
    <submittedName>
        <fullName evidence="2">Naphthoate synthase</fullName>
    </submittedName>
</protein>
<dbReference type="SUPFAM" id="SSF52096">
    <property type="entry name" value="ClpP/crotonase"/>
    <property type="match status" value="1"/>
</dbReference>
<dbReference type="GO" id="GO:0005829">
    <property type="term" value="C:cytosol"/>
    <property type="evidence" value="ECO:0007669"/>
    <property type="project" value="TreeGrafter"/>
</dbReference>
<dbReference type="AlphaFoldDB" id="D9WP64"/>
<dbReference type="GO" id="GO:0008935">
    <property type="term" value="F:1,4-dihydroxy-2-naphthoyl-CoA synthase activity"/>
    <property type="evidence" value="ECO:0007669"/>
    <property type="project" value="TreeGrafter"/>
</dbReference>